<keyword evidence="2" id="KW-1133">Transmembrane helix</keyword>
<evidence type="ECO:0000256" key="1">
    <source>
        <dbReference type="SAM" id="MobiDB-lite"/>
    </source>
</evidence>
<dbReference type="WBParaSite" id="ALUE_0000978901-mRNA-1">
    <property type="protein sequence ID" value="ALUE_0000978901-mRNA-1"/>
    <property type="gene ID" value="ALUE_0000978901"/>
</dbReference>
<dbReference type="Proteomes" id="UP000036681">
    <property type="component" value="Unplaced"/>
</dbReference>
<proteinExistence type="predicted"/>
<evidence type="ECO:0000313" key="3">
    <source>
        <dbReference type="Proteomes" id="UP000036681"/>
    </source>
</evidence>
<reference evidence="4" key="1">
    <citation type="submission" date="2017-02" db="UniProtKB">
        <authorList>
            <consortium name="WormBaseParasite"/>
        </authorList>
    </citation>
    <scope>IDENTIFICATION</scope>
</reference>
<organism evidence="3 4">
    <name type="scientific">Ascaris lumbricoides</name>
    <name type="common">Giant roundworm</name>
    <dbReference type="NCBI Taxonomy" id="6252"/>
    <lineage>
        <taxon>Eukaryota</taxon>
        <taxon>Metazoa</taxon>
        <taxon>Ecdysozoa</taxon>
        <taxon>Nematoda</taxon>
        <taxon>Chromadorea</taxon>
        <taxon>Rhabditida</taxon>
        <taxon>Spirurina</taxon>
        <taxon>Ascaridomorpha</taxon>
        <taxon>Ascaridoidea</taxon>
        <taxon>Ascarididae</taxon>
        <taxon>Ascaris</taxon>
    </lineage>
</organism>
<sequence length="122" mass="13846">MLNRLAGFGDIFPAEPKIILVNTVFIVMGVVLFSMCYFILQEEIREKGFASRRARMSISKYSHTLMQHTKNPWSRRNSPAFDSSGSPDPNSFDKLRKRRQSAPAVSLTVPPFTLSPRSRSPK</sequence>
<feature type="compositionally biased region" description="Polar residues" evidence="1">
    <location>
        <begin position="65"/>
        <end position="89"/>
    </location>
</feature>
<dbReference type="SUPFAM" id="SSF81324">
    <property type="entry name" value="Voltage-gated potassium channels"/>
    <property type="match status" value="1"/>
</dbReference>
<protein>
    <submittedName>
        <fullName evidence="4">Uncharacterized protein</fullName>
    </submittedName>
</protein>
<dbReference type="AlphaFoldDB" id="A0A0M3I0T4"/>
<dbReference type="Gene3D" id="1.10.287.70">
    <property type="match status" value="1"/>
</dbReference>
<keyword evidence="2" id="KW-0472">Membrane</keyword>
<feature type="region of interest" description="Disordered" evidence="1">
    <location>
        <begin position="65"/>
        <end position="122"/>
    </location>
</feature>
<keyword evidence="2" id="KW-0812">Transmembrane</keyword>
<accession>A0A0M3I0T4</accession>
<name>A0A0M3I0T4_ASCLU</name>
<evidence type="ECO:0000313" key="4">
    <source>
        <dbReference type="WBParaSite" id="ALUE_0000978901-mRNA-1"/>
    </source>
</evidence>
<feature type="transmembrane region" description="Helical" evidence="2">
    <location>
        <begin position="20"/>
        <end position="40"/>
    </location>
</feature>
<keyword evidence="3" id="KW-1185">Reference proteome</keyword>
<evidence type="ECO:0000256" key="2">
    <source>
        <dbReference type="SAM" id="Phobius"/>
    </source>
</evidence>